<comment type="pathway">
    <text evidence="7">Protein modification; lipoprotein biosynthesis (diacylglyceryl transfer).</text>
</comment>
<evidence type="ECO:0000313" key="9">
    <source>
        <dbReference type="Proteomes" id="UP001597375"/>
    </source>
</evidence>
<feature type="transmembrane region" description="Helical" evidence="7">
    <location>
        <begin position="274"/>
        <end position="294"/>
    </location>
</feature>
<keyword evidence="5 7" id="KW-1133">Transmembrane helix</keyword>
<feature type="transmembrane region" description="Helical" evidence="7">
    <location>
        <begin position="20"/>
        <end position="40"/>
    </location>
</feature>
<feature type="transmembrane region" description="Helical" evidence="7">
    <location>
        <begin position="100"/>
        <end position="122"/>
    </location>
</feature>
<feature type="transmembrane region" description="Helical" evidence="7">
    <location>
        <begin position="314"/>
        <end position="332"/>
    </location>
</feature>
<evidence type="ECO:0000256" key="1">
    <source>
        <dbReference type="ARBA" id="ARBA00007150"/>
    </source>
</evidence>
<accession>A0ABW5D987</accession>
<comment type="similarity">
    <text evidence="1 7">Belongs to the Lgt family.</text>
</comment>
<dbReference type="PANTHER" id="PTHR30589">
    <property type="entry name" value="PROLIPOPROTEIN DIACYLGLYCERYL TRANSFERASE"/>
    <property type="match status" value="1"/>
</dbReference>
<sequence length="342" mass="38097">MFATYVHQFNPIIFQLSEGIALRWYGLAYLAGFLGGYLLLKHLAERKLWVLPPEKTADFIAAAALLGVFLGGRLGYILFYQIPRDGWNSVLSDPLVILRVWEGGMASHGGILGLVIFTFFYARKHKVSWTGLGDGLCVVAPIGLMCGRLANFINGELYGRVANHVAWAVKFPTAFFDGNAPESERFNDALAAAASADPGFAARLSDISQTVAPQDQQFAFFQSLLESNRNSDLVNKAIEPFLDPRHPSQLYEGLLEGALLFSILWVIRIKFPKAPNGLLTGLFFGLYASFRIFAEQFREPDAAWVIEGMLTQGQFLSLFMYLFSAAFLVFAWRGWRRDKSAV</sequence>
<dbReference type="NCBIfam" id="TIGR00544">
    <property type="entry name" value="lgt"/>
    <property type="match status" value="1"/>
</dbReference>
<organism evidence="8 9">
    <name type="scientific">Luteolibacter algae</name>
    <dbReference type="NCBI Taxonomy" id="454151"/>
    <lineage>
        <taxon>Bacteria</taxon>
        <taxon>Pseudomonadati</taxon>
        <taxon>Verrucomicrobiota</taxon>
        <taxon>Verrucomicrobiia</taxon>
        <taxon>Verrucomicrobiales</taxon>
        <taxon>Verrucomicrobiaceae</taxon>
        <taxon>Luteolibacter</taxon>
    </lineage>
</organism>
<evidence type="ECO:0000256" key="4">
    <source>
        <dbReference type="ARBA" id="ARBA00022692"/>
    </source>
</evidence>
<comment type="function">
    <text evidence="7">Catalyzes the transfer of the diacylglyceryl group from phosphatidylglycerol to the sulfhydryl group of the N-terminal cysteine of a prolipoprotein, the first step in the formation of mature lipoproteins.</text>
</comment>
<keyword evidence="6 7" id="KW-0472">Membrane</keyword>
<evidence type="ECO:0000256" key="5">
    <source>
        <dbReference type="ARBA" id="ARBA00022989"/>
    </source>
</evidence>
<dbReference type="GO" id="GO:0008961">
    <property type="term" value="F:phosphatidylglycerol-prolipoprotein diacylglyceryl transferase activity"/>
    <property type="evidence" value="ECO:0007669"/>
    <property type="project" value="UniProtKB-EC"/>
</dbReference>
<keyword evidence="4 7" id="KW-0812">Transmembrane</keyword>
<dbReference type="EMBL" id="JBHUIT010000017">
    <property type="protein sequence ID" value="MFD2256998.1"/>
    <property type="molecule type" value="Genomic_DNA"/>
</dbReference>
<evidence type="ECO:0000256" key="6">
    <source>
        <dbReference type="ARBA" id="ARBA00023136"/>
    </source>
</evidence>
<dbReference type="PROSITE" id="PS01311">
    <property type="entry name" value="LGT"/>
    <property type="match status" value="1"/>
</dbReference>
<comment type="caution">
    <text evidence="8">The sequence shown here is derived from an EMBL/GenBank/DDBJ whole genome shotgun (WGS) entry which is preliminary data.</text>
</comment>
<keyword evidence="9" id="KW-1185">Reference proteome</keyword>
<dbReference type="Pfam" id="PF01790">
    <property type="entry name" value="LGT"/>
    <property type="match status" value="1"/>
</dbReference>
<dbReference type="RefSeq" id="WP_386820286.1">
    <property type="nucleotide sequence ID" value="NZ_JBHUIT010000017.1"/>
</dbReference>
<comment type="catalytic activity">
    <reaction evidence="7">
        <text>L-cysteinyl-[prolipoprotein] + a 1,2-diacyl-sn-glycero-3-phospho-(1'-sn-glycerol) = an S-1,2-diacyl-sn-glyceryl-L-cysteinyl-[prolipoprotein] + sn-glycerol 1-phosphate + H(+)</text>
        <dbReference type="Rhea" id="RHEA:56712"/>
        <dbReference type="Rhea" id="RHEA-COMP:14679"/>
        <dbReference type="Rhea" id="RHEA-COMP:14680"/>
        <dbReference type="ChEBI" id="CHEBI:15378"/>
        <dbReference type="ChEBI" id="CHEBI:29950"/>
        <dbReference type="ChEBI" id="CHEBI:57685"/>
        <dbReference type="ChEBI" id="CHEBI:64716"/>
        <dbReference type="ChEBI" id="CHEBI:140658"/>
        <dbReference type="EC" id="2.5.1.145"/>
    </reaction>
</comment>
<comment type="subcellular location">
    <subcellularLocation>
        <location evidence="7">Cell membrane</location>
        <topology evidence="7">Multi-pass membrane protein</topology>
    </subcellularLocation>
</comment>
<protein>
    <recommendedName>
        <fullName evidence="7">Phosphatidylglycerol--prolipoprotein diacylglyceryl transferase</fullName>
        <ecNumber evidence="7">2.5.1.145</ecNumber>
    </recommendedName>
</protein>
<proteinExistence type="inferred from homology"/>
<name>A0ABW5D987_9BACT</name>
<reference evidence="9" key="1">
    <citation type="journal article" date="2019" name="Int. J. Syst. Evol. Microbiol.">
        <title>The Global Catalogue of Microorganisms (GCM) 10K type strain sequencing project: providing services to taxonomists for standard genome sequencing and annotation.</title>
        <authorList>
            <consortium name="The Broad Institute Genomics Platform"/>
            <consortium name="The Broad Institute Genome Sequencing Center for Infectious Disease"/>
            <person name="Wu L."/>
            <person name="Ma J."/>
        </authorList>
    </citation>
    <scope>NUCLEOTIDE SEQUENCE [LARGE SCALE GENOMIC DNA]</scope>
    <source>
        <strain evidence="9">CGMCC 4.7106</strain>
    </source>
</reference>
<keyword evidence="2 7" id="KW-1003">Cell membrane</keyword>
<dbReference type="Proteomes" id="UP001597375">
    <property type="component" value="Unassembled WGS sequence"/>
</dbReference>
<dbReference type="EC" id="2.5.1.145" evidence="7"/>
<dbReference type="HAMAP" id="MF_01147">
    <property type="entry name" value="Lgt"/>
    <property type="match status" value="1"/>
</dbReference>
<feature type="binding site" evidence="7">
    <location>
        <position position="148"/>
    </location>
    <ligand>
        <name>a 1,2-diacyl-sn-glycero-3-phospho-(1'-sn-glycerol)</name>
        <dbReference type="ChEBI" id="CHEBI:64716"/>
    </ligand>
</feature>
<dbReference type="PANTHER" id="PTHR30589:SF0">
    <property type="entry name" value="PHOSPHATIDYLGLYCEROL--PROLIPOPROTEIN DIACYLGLYCERYL TRANSFERASE"/>
    <property type="match status" value="1"/>
</dbReference>
<keyword evidence="3 7" id="KW-0808">Transferase</keyword>
<feature type="transmembrane region" description="Helical" evidence="7">
    <location>
        <begin position="60"/>
        <end position="80"/>
    </location>
</feature>
<evidence type="ECO:0000256" key="7">
    <source>
        <dbReference type="HAMAP-Rule" id="MF_01147"/>
    </source>
</evidence>
<dbReference type="InterPro" id="IPR001640">
    <property type="entry name" value="Lgt"/>
</dbReference>
<evidence type="ECO:0000313" key="8">
    <source>
        <dbReference type="EMBL" id="MFD2256998.1"/>
    </source>
</evidence>
<evidence type="ECO:0000256" key="2">
    <source>
        <dbReference type="ARBA" id="ARBA00022475"/>
    </source>
</evidence>
<gene>
    <name evidence="7 8" type="primary">lgt</name>
    <name evidence="8" type="ORF">ACFSSA_09940</name>
</gene>
<evidence type="ECO:0000256" key="3">
    <source>
        <dbReference type="ARBA" id="ARBA00022679"/>
    </source>
</evidence>